<evidence type="ECO:0000313" key="2">
    <source>
        <dbReference type="Proteomes" id="UP000242254"/>
    </source>
</evidence>
<dbReference type="GeneID" id="35440678"/>
<protein>
    <submittedName>
        <fullName evidence="1">Uncharacterized protein</fullName>
    </submittedName>
</protein>
<dbReference type="EMBL" id="KZ303867">
    <property type="protein sequence ID" value="PHZ08221.1"/>
    <property type="molecule type" value="Genomic_DNA"/>
</dbReference>
<reference evidence="1 2" key="1">
    <citation type="journal article" date="2016" name="Proc. Natl. Acad. Sci. U.S.A.">
        <title>Lipid metabolic changes in an early divergent fungus govern the establishment of a mutualistic symbiosis with endobacteria.</title>
        <authorList>
            <person name="Lastovetsky O.A."/>
            <person name="Gaspar M.L."/>
            <person name="Mondo S.J."/>
            <person name="LaButti K.M."/>
            <person name="Sandor L."/>
            <person name="Grigoriev I.V."/>
            <person name="Henry S.A."/>
            <person name="Pawlowska T.E."/>
        </authorList>
    </citation>
    <scope>NUCLEOTIDE SEQUENCE [LARGE SCALE GENOMIC DNA]</scope>
    <source>
        <strain evidence="1 2">ATCC 52813</strain>
    </source>
</reference>
<sequence length="104" mass="11919">MKMTGSFTLVKTPGKKISLEQYGHTCPKCKSIESVRLTRSERRWILFNKCISSINRVRYECSSCNWKNEQLPQPNLPFELDDPYCLTSPSTPSTPSSHRLSSAY</sequence>
<dbReference type="AlphaFoldDB" id="A0A2G4SHI6"/>
<accession>A0A2G4SHI6</accession>
<organism evidence="1 2">
    <name type="scientific">Rhizopus microsporus ATCC 52813</name>
    <dbReference type="NCBI Taxonomy" id="1340429"/>
    <lineage>
        <taxon>Eukaryota</taxon>
        <taxon>Fungi</taxon>
        <taxon>Fungi incertae sedis</taxon>
        <taxon>Mucoromycota</taxon>
        <taxon>Mucoromycotina</taxon>
        <taxon>Mucoromycetes</taxon>
        <taxon>Mucorales</taxon>
        <taxon>Mucorineae</taxon>
        <taxon>Rhizopodaceae</taxon>
        <taxon>Rhizopus</taxon>
    </lineage>
</organism>
<gene>
    <name evidence="1" type="ORF">RHIMIDRAFT_241961</name>
</gene>
<dbReference type="Proteomes" id="UP000242254">
    <property type="component" value="Unassembled WGS sequence"/>
</dbReference>
<proteinExistence type="predicted"/>
<dbReference type="RefSeq" id="XP_023461929.1">
    <property type="nucleotide sequence ID" value="XM_023609688.1"/>
</dbReference>
<name>A0A2G4SHI6_RHIZD</name>
<keyword evidence="2" id="KW-1185">Reference proteome</keyword>
<evidence type="ECO:0000313" key="1">
    <source>
        <dbReference type="EMBL" id="PHZ08221.1"/>
    </source>
</evidence>